<evidence type="ECO:0000313" key="2">
    <source>
        <dbReference type="Proteomes" id="UP000187074"/>
    </source>
</evidence>
<reference evidence="1 2" key="1">
    <citation type="submission" date="2016-11" db="EMBL/GenBank/DDBJ databases">
        <title>Paenibacillus species isolates.</title>
        <authorList>
            <person name="Beno S.M."/>
        </authorList>
    </citation>
    <scope>NUCLEOTIDE SEQUENCE [LARGE SCALE GENOMIC DNA]</scope>
    <source>
        <strain evidence="1 2">FSL F4-0100</strain>
    </source>
</reference>
<dbReference type="EMBL" id="MRTF01000008">
    <property type="protein sequence ID" value="OME90153.1"/>
    <property type="molecule type" value="Genomic_DNA"/>
</dbReference>
<evidence type="ECO:0000313" key="1">
    <source>
        <dbReference type="EMBL" id="OME90153.1"/>
    </source>
</evidence>
<name>A0A1R1AWU4_PAELA</name>
<organism evidence="1 2">
    <name type="scientific">Paenibacillus lautus</name>
    <name type="common">Bacillus lautus</name>
    <dbReference type="NCBI Taxonomy" id="1401"/>
    <lineage>
        <taxon>Bacteria</taxon>
        <taxon>Bacillati</taxon>
        <taxon>Bacillota</taxon>
        <taxon>Bacilli</taxon>
        <taxon>Bacillales</taxon>
        <taxon>Paenibacillaceae</taxon>
        <taxon>Paenibacillus</taxon>
    </lineage>
</organism>
<dbReference type="AlphaFoldDB" id="A0A1R1AWU4"/>
<protein>
    <submittedName>
        <fullName evidence="1">Uncharacterized protein</fullName>
    </submittedName>
</protein>
<dbReference type="STRING" id="1401.BK123_22925"/>
<accession>A0A1R1AWU4</accession>
<gene>
    <name evidence="1" type="ORF">BK123_22925</name>
</gene>
<comment type="caution">
    <text evidence="1">The sequence shown here is derived from an EMBL/GenBank/DDBJ whole genome shotgun (WGS) entry which is preliminary data.</text>
</comment>
<dbReference type="Proteomes" id="UP000187074">
    <property type="component" value="Unassembled WGS sequence"/>
</dbReference>
<sequence>MYPLRSLLKPGKQDDILAVFSRFQRRTPGLLHRYILYSVLASNLSTHQKIAIPFIRDGLLGAGRGRG</sequence>
<proteinExistence type="predicted"/>